<dbReference type="Ensembl" id="ENSSSCT00040043839.1">
    <property type="protein sequence ID" value="ENSSSCP00040018403.1"/>
    <property type="gene ID" value="ENSSSCG00040031812.1"/>
</dbReference>
<dbReference type="GO" id="GO:0005975">
    <property type="term" value="P:carbohydrate metabolic process"/>
    <property type="evidence" value="ECO:0007669"/>
    <property type="project" value="InterPro"/>
</dbReference>
<feature type="domain" description="Beta-galactosidase 1-like first all-beta" evidence="8">
    <location>
        <begin position="479"/>
        <end position="572"/>
    </location>
</feature>
<dbReference type="PIRSF" id="PIRSF006336">
    <property type="entry name" value="B-gal"/>
    <property type="match status" value="1"/>
</dbReference>
<keyword evidence="3 5" id="KW-0326">Glycosidase</keyword>
<dbReference type="Pfam" id="PF21467">
    <property type="entry name" value="BetaGal_gal-bd"/>
    <property type="match status" value="1"/>
</dbReference>
<evidence type="ECO:0000256" key="4">
    <source>
        <dbReference type="PIRSR" id="PIRSR006336-1"/>
    </source>
</evidence>
<organism evidence="10 11">
    <name type="scientific">Sus scrofa</name>
    <name type="common">Pig</name>
    <dbReference type="NCBI Taxonomy" id="9823"/>
    <lineage>
        <taxon>Eukaryota</taxon>
        <taxon>Metazoa</taxon>
        <taxon>Chordata</taxon>
        <taxon>Craniata</taxon>
        <taxon>Vertebrata</taxon>
        <taxon>Euteleostomi</taxon>
        <taxon>Mammalia</taxon>
        <taxon>Eutheria</taxon>
        <taxon>Laurasiatheria</taxon>
        <taxon>Artiodactyla</taxon>
        <taxon>Suina</taxon>
        <taxon>Suidae</taxon>
        <taxon>Sus</taxon>
    </lineage>
</organism>
<evidence type="ECO:0000256" key="2">
    <source>
        <dbReference type="ARBA" id="ARBA00022801"/>
    </source>
</evidence>
<name>A0A8D1E7V7_PIG</name>
<dbReference type="SUPFAM" id="SSF49785">
    <property type="entry name" value="Galactose-binding domain-like"/>
    <property type="match status" value="1"/>
</dbReference>
<gene>
    <name evidence="10" type="primary">GLB1L2</name>
</gene>
<protein>
    <recommendedName>
        <fullName evidence="5">Beta-galactosidase</fullName>
        <ecNumber evidence="5">3.2.1.23</ecNumber>
    </recommendedName>
</protein>
<evidence type="ECO:0000256" key="3">
    <source>
        <dbReference type="ARBA" id="ARBA00023295"/>
    </source>
</evidence>
<evidence type="ECO:0000256" key="1">
    <source>
        <dbReference type="ARBA" id="ARBA00009809"/>
    </source>
</evidence>
<dbReference type="AlphaFoldDB" id="A0A8D1E7V7"/>
<dbReference type="FunFam" id="2.60.120.260:FF:000293">
    <property type="entry name" value="Beta-galactosidase"/>
    <property type="match status" value="1"/>
</dbReference>
<dbReference type="PROSITE" id="PS01182">
    <property type="entry name" value="GLYCOSYL_HYDROL_F35"/>
    <property type="match status" value="1"/>
</dbReference>
<dbReference type="InterPro" id="IPR031330">
    <property type="entry name" value="Gly_Hdrlase_35_cat"/>
</dbReference>
<feature type="active site" description="Nucleophile" evidence="4">
    <location>
        <position position="310"/>
    </location>
</feature>
<dbReference type="InterPro" id="IPR048912">
    <property type="entry name" value="BetaGal1-like_ABD1"/>
</dbReference>
<evidence type="ECO:0000259" key="8">
    <source>
        <dbReference type="Pfam" id="PF21317"/>
    </source>
</evidence>
<evidence type="ECO:0000256" key="5">
    <source>
        <dbReference type="RuleBase" id="RU000675"/>
    </source>
</evidence>
<evidence type="ECO:0000259" key="7">
    <source>
        <dbReference type="Pfam" id="PF01301"/>
    </source>
</evidence>
<dbReference type="Gene3D" id="3.20.20.80">
    <property type="entry name" value="Glycosidases"/>
    <property type="match status" value="1"/>
</dbReference>
<dbReference type="PRINTS" id="PR00742">
    <property type="entry name" value="GLHYDRLASE35"/>
</dbReference>
<dbReference type="InterPro" id="IPR008979">
    <property type="entry name" value="Galactose-bd-like_sf"/>
</dbReference>
<dbReference type="GO" id="GO:0004565">
    <property type="term" value="F:beta-galactosidase activity"/>
    <property type="evidence" value="ECO:0007669"/>
    <property type="project" value="UniProtKB-EC"/>
</dbReference>
<sequence>MLPALRTIVATPRAPSSSADASGWVSGRPEFGQWASVLSNRVPLSRFLTLQPGSCDHEVARRLNWSSLAPSWLRHRQLGLQAKDQNFMLEDSAFWIFGGSVHYFRVPRAYWRDRLLKMKACGLNTLTTYVPWNLHEPERGKFDFSGNLDMEAFILLAAEVGLWVILRPGPYICSEIDLGGLPSWLLQDSSMKLRTTYEGFTKAVDLYFDHLMARVVPLQYKNGGPIIAVQVENEYGSYNKDPAYMPYIKKALEDRGIVELLLTSDNEDGLSKGTVDGVLATINLQSQNELRLLHNFLQSVQGVRPKMVMEYWTGWFDSWGGPHHILDTSEVLRTVSAIIDAGASINLYMFHGGTNFGFINGAMHFQDYMSDVTSYDYDAVLTEAGDYTPKYIRLRELFGSISGVKVPEDVRKPLSACSPASWQGASLPLPPDLLPKVRYEPVVPAFYLSLWDALPYIKEPVTSEKPVNMENLPINDGNGQSFGYTLYETTITSSGILSALVRDRGQVRACWDSGFRQCPLCSWQGFTVLRILVENCGRVNYGENIDNQRKGLIGDIYLNDTPLKKFKIYSLDMKKSFFQRFTAEKWDPVPGVPTLPAFFLGALSVTSFPYDTFVKLEGWEKGVVFVNGYNLGRYWNIGPQETLYLPGVWLNEGINQVGQEGQKSWPGPVIQFMEMPYLGRQQYVE</sequence>
<dbReference type="Pfam" id="PF21317">
    <property type="entry name" value="BetaGal_ABD_1"/>
    <property type="match status" value="1"/>
</dbReference>
<dbReference type="Pfam" id="PF01301">
    <property type="entry name" value="Glyco_hydro_35"/>
    <property type="match status" value="1"/>
</dbReference>
<comment type="catalytic activity">
    <reaction evidence="5">
        <text>Hydrolysis of terminal non-reducing beta-D-galactose residues in beta-D-galactosides.</text>
        <dbReference type="EC" id="3.2.1.23"/>
    </reaction>
</comment>
<dbReference type="Gene3D" id="2.60.120.260">
    <property type="entry name" value="Galactose-binding domain-like"/>
    <property type="match status" value="2"/>
</dbReference>
<dbReference type="Proteomes" id="UP000694722">
    <property type="component" value="Unplaced"/>
</dbReference>
<dbReference type="SUPFAM" id="SSF51445">
    <property type="entry name" value="(Trans)glycosidases"/>
    <property type="match status" value="1"/>
</dbReference>
<feature type="domain" description="Glycoside hydrolase 35 catalytic" evidence="7">
    <location>
        <begin position="86"/>
        <end position="399"/>
    </location>
</feature>
<dbReference type="InterPro" id="IPR026283">
    <property type="entry name" value="B-gal_1-like"/>
</dbReference>
<feature type="domain" description="Beta-galactosidase galactose-binding" evidence="9">
    <location>
        <begin position="596"/>
        <end position="655"/>
    </location>
</feature>
<evidence type="ECO:0000259" key="9">
    <source>
        <dbReference type="Pfam" id="PF21467"/>
    </source>
</evidence>
<dbReference type="FunFam" id="3.20.20.80:FF:000036">
    <property type="entry name" value="Beta-galactosidase"/>
    <property type="match status" value="1"/>
</dbReference>
<evidence type="ECO:0000313" key="11">
    <source>
        <dbReference type="Proteomes" id="UP000694722"/>
    </source>
</evidence>
<proteinExistence type="inferred from homology"/>
<feature type="active site" description="Proton donor" evidence="4">
    <location>
        <position position="234"/>
    </location>
</feature>
<accession>A0A8D1E7V7</accession>
<evidence type="ECO:0000313" key="10">
    <source>
        <dbReference type="Ensembl" id="ENSSSCP00040018403.1"/>
    </source>
</evidence>
<comment type="similarity">
    <text evidence="1 6">Belongs to the glycosyl hydrolase 35 family.</text>
</comment>
<dbReference type="InterPro" id="IPR019801">
    <property type="entry name" value="Glyco_hydro_35_CS"/>
</dbReference>
<evidence type="ECO:0000256" key="6">
    <source>
        <dbReference type="RuleBase" id="RU003679"/>
    </source>
</evidence>
<reference evidence="10" key="1">
    <citation type="submission" date="2025-08" db="UniProtKB">
        <authorList>
            <consortium name="Ensembl"/>
        </authorList>
    </citation>
    <scope>IDENTIFICATION</scope>
</reference>
<dbReference type="EC" id="3.2.1.23" evidence="5"/>
<dbReference type="InterPro" id="IPR048913">
    <property type="entry name" value="BetaGal_gal-bd"/>
</dbReference>
<keyword evidence="2 5" id="KW-0378">Hydrolase</keyword>
<dbReference type="InterPro" id="IPR017853">
    <property type="entry name" value="GH"/>
</dbReference>
<dbReference type="FunFam" id="2.60.120.260:FF:000049">
    <property type="entry name" value="Beta-galactosidase"/>
    <property type="match status" value="1"/>
</dbReference>
<dbReference type="InterPro" id="IPR001944">
    <property type="entry name" value="Glycoside_Hdrlase_35"/>
</dbReference>
<dbReference type="PANTHER" id="PTHR23421">
    <property type="entry name" value="BETA-GALACTOSIDASE RELATED"/>
    <property type="match status" value="1"/>
</dbReference>